<evidence type="ECO:0000256" key="2">
    <source>
        <dbReference type="SAM" id="SignalP"/>
    </source>
</evidence>
<evidence type="ECO:0008006" key="5">
    <source>
        <dbReference type="Google" id="ProtNLM"/>
    </source>
</evidence>
<comment type="caution">
    <text evidence="3">The sequence shown here is derived from an EMBL/GenBank/DDBJ whole genome shotgun (WGS) entry which is preliminary data.</text>
</comment>
<evidence type="ECO:0000256" key="1">
    <source>
        <dbReference type="SAM" id="MobiDB-lite"/>
    </source>
</evidence>
<dbReference type="RefSeq" id="WP_168040016.1">
    <property type="nucleotide sequence ID" value="NZ_JAATJH010000009.1"/>
</dbReference>
<feature type="compositionally biased region" description="Low complexity" evidence="1">
    <location>
        <begin position="172"/>
        <end position="187"/>
    </location>
</feature>
<keyword evidence="4" id="KW-1185">Reference proteome</keyword>
<feature type="region of interest" description="Disordered" evidence="1">
    <location>
        <begin position="167"/>
        <end position="187"/>
    </location>
</feature>
<feature type="signal peptide" evidence="2">
    <location>
        <begin position="1"/>
        <end position="20"/>
    </location>
</feature>
<accession>A0ABX0XH36</accession>
<feature type="chain" id="PRO_5046206982" description="Lipocalin-like domain-containing protein" evidence="2">
    <location>
        <begin position="21"/>
        <end position="187"/>
    </location>
</feature>
<organism evidence="3 4">
    <name type="scientific">Neolewinella antarctica</name>
    <dbReference type="NCBI Taxonomy" id="442734"/>
    <lineage>
        <taxon>Bacteria</taxon>
        <taxon>Pseudomonadati</taxon>
        <taxon>Bacteroidota</taxon>
        <taxon>Saprospiria</taxon>
        <taxon>Saprospirales</taxon>
        <taxon>Lewinellaceae</taxon>
        <taxon>Neolewinella</taxon>
    </lineage>
</organism>
<protein>
    <recommendedName>
        <fullName evidence="5">Lipocalin-like domain-containing protein</fullName>
    </recommendedName>
</protein>
<dbReference type="PROSITE" id="PS51257">
    <property type="entry name" value="PROKAR_LIPOPROTEIN"/>
    <property type="match status" value="1"/>
</dbReference>
<sequence length="187" mass="19629">MNSFKLFLFVLLSVSFFACDDDEDPITPTTNDLQGTWIATGLDADISSTTVMPSGTSTGTSNGSATVDSFELTFAEATWTSQGGYLIDLITNTDDGSANASATVTTTSGENRNGTYTASDDDISVTGSFVTLDINGVTSGGSGTAQELDYTIVGDLLTLTQDQEDVTQRGDTTTTTTIKTTSTWSRK</sequence>
<evidence type="ECO:0000313" key="3">
    <source>
        <dbReference type="EMBL" id="NJC28219.1"/>
    </source>
</evidence>
<reference evidence="3 4" key="1">
    <citation type="submission" date="2020-03" db="EMBL/GenBank/DDBJ databases">
        <title>Genomic Encyclopedia of Type Strains, Phase IV (KMG-IV): sequencing the most valuable type-strain genomes for metagenomic binning, comparative biology and taxonomic classification.</title>
        <authorList>
            <person name="Goeker M."/>
        </authorList>
    </citation>
    <scope>NUCLEOTIDE SEQUENCE [LARGE SCALE GENOMIC DNA]</scope>
    <source>
        <strain evidence="3 4">DSM 105096</strain>
    </source>
</reference>
<evidence type="ECO:0000313" key="4">
    <source>
        <dbReference type="Proteomes" id="UP000770785"/>
    </source>
</evidence>
<dbReference type="Proteomes" id="UP000770785">
    <property type="component" value="Unassembled WGS sequence"/>
</dbReference>
<gene>
    <name evidence="3" type="ORF">GGR27_003740</name>
</gene>
<name>A0ABX0XH36_9BACT</name>
<dbReference type="EMBL" id="JAATJH010000009">
    <property type="protein sequence ID" value="NJC28219.1"/>
    <property type="molecule type" value="Genomic_DNA"/>
</dbReference>
<proteinExistence type="predicted"/>
<keyword evidence="2" id="KW-0732">Signal</keyword>